<dbReference type="InterPro" id="IPR029044">
    <property type="entry name" value="Nucleotide-diphossugar_trans"/>
</dbReference>
<reference evidence="3 4" key="1">
    <citation type="journal article" date="2020" name="Nature">
        <title>Isolation of an archaeon at the prokaryote-eukaryote interface.</title>
        <authorList>
            <person name="Imachi H."/>
            <person name="Nobu M.K."/>
            <person name="Nakahara N."/>
            <person name="Morono Y."/>
            <person name="Ogawara M."/>
            <person name="Takaki Y."/>
            <person name="Takano Y."/>
            <person name="Uematsu K."/>
            <person name="Ikuta T."/>
            <person name="Ito M."/>
            <person name="Matsui Y."/>
            <person name="Miyazaki M."/>
            <person name="Murata K."/>
            <person name="Saito Y."/>
            <person name="Sakai S."/>
            <person name="Song C."/>
            <person name="Tasumi E."/>
            <person name="Yamanaka Y."/>
            <person name="Yamaguchi T."/>
            <person name="Kamagata Y."/>
            <person name="Tamaki H."/>
            <person name="Takai K."/>
        </authorList>
    </citation>
    <scope>NUCLEOTIDE SEQUENCE [LARGE SCALE GENOMIC DNA]</scope>
    <source>
        <strain evidence="3 4">MK-D1</strain>
    </source>
</reference>
<proteinExistence type="predicted"/>
<accession>A0A5B9D9L1</accession>
<dbReference type="InterPro" id="IPR005835">
    <property type="entry name" value="NTP_transferase_dom"/>
</dbReference>
<reference evidence="3 4" key="2">
    <citation type="journal article" date="2024" name="Int. J. Syst. Evol. Microbiol.">
        <title>Promethearchaeum syntrophicum gen. nov., sp. nov., an anaerobic, obligately syntrophic archaeon, the first isolate of the lineage 'Asgard' archaea, and proposal of the new archaeal phylum Promethearchaeota phyl. nov. and kingdom Promethearchaeati regn. nov.</title>
        <authorList>
            <person name="Imachi H."/>
            <person name="Nobu M.K."/>
            <person name="Kato S."/>
            <person name="Takaki Y."/>
            <person name="Miyazaki M."/>
            <person name="Miyata M."/>
            <person name="Ogawara M."/>
            <person name="Saito Y."/>
            <person name="Sakai S."/>
            <person name="Tahara Y.O."/>
            <person name="Takano Y."/>
            <person name="Tasumi E."/>
            <person name="Uematsu K."/>
            <person name="Yoshimura T."/>
            <person name="Itoh T."/>
            <person name="Ohkuma M."/>
            <person name="Takai K."/>
        </authorList>
    </citation>
    <scope>NUCLEOTIDE SEQUENCE [LARGE SCALE GENOMIC DNA]</scope>
    <source>
        <strain evidence="3 4">MK-D1</strain>
    </source>
</reference>
<dbReference type="AlphaFoldDB" id="A0A5B9D9L1"/>
<dbReference type="GO" id="GO:0003983">
    <property type="term" value="F:UTP:glucose-1-phosphate uridylyltransferase activity"/>
    <property type="evidence" value="ECO:0007669"/>
    <property type="project" value="UniProtKB-EC"/>
</dbReference>
<sequence length="237" mass="27246">MKALILNSGLARRLKPLTDNLPKCLLEINGKSILQRQIELLLSVGVKKYIITTGPLQDKIINHVNEKFPELDVIYPNNPKFESTNYIYSMWLARSEINDDDILLLHGDLVFEKSVIQKIVKQKKSSAIVDRATPLPEKDFKGLIQNGKITKIGIDVFGEKAIFLLPLYYWTKEDFELWMNNIEKFVKNNNTSCYAENAFNEISDTINLIPLDIVNEFCMEIDTLDDLNLAKQIQKKL</sequence>
<keyword evidence="4" id="KW-1185">Reference proteome</keyword>
<name>A0A5B9D9L1_9ARCH</name>
<dbReference type="PANTHER" id="PTHR43584:SF8">
    <property type="entry name" value="N-ACETYLMURAMATE ALPHA-1-PHOSPHATE URIDYLYLTRANSFERASE"/>
    <property type="match status" value="1"/>
</dbReference>
<dbReference type="InterPro" id="IPR050065">
    <property type="entry name" value="GlmU-like"/>
</dbReference>
<protein>
    <submittedName>
        <fullName evidence="3">Sugar phosphate nucleotidyltransferase</fullName>
    </submittedName>
</protein>
<dbReference type="KEGG" id="psyt:DSAG12_01619"/>
<organism evidence="3 4">
    <name type="scientific">Promethearchaeum syntrophicum</name>
    <dbReference type="NCBI Taxonomy" id="2594042"/>
    <lineage>
        <taxon>Archaea</taxon>
        <taxon>Promethearchaeati</taxon>
        <taxon>Promethearchaeota</taxon>
        <taxon>Promethearchaeia</taxon>
        <taxon>Promethearchaeales</taxon>
        <taxon>Promethearchaeaceae</taxon>
        <taxon>Promethearchaeum</taxon>
    </lineage>
</organism>
<evidence type="ECO:0000313" key="4">
    <source>
        <dbReference type="Proteomes" id="UP000321408"/>
    </source>
</evidence>
<evidence type="ECO:0000256" key="2">
    <source>
        <dbReference type="ARBA" id="ARBA00022695"/>
    </source>
</evidence>
<dbReference type="Proteomes" id="UP000321408">
    <property type="component" value="Chromosome"/>
</dbReference>
<dbReference type="EMBL" id="CP042905">
    <property type="protein sequence ID" value="QEE15792.2"/>
    <property type="molecule type" value="Genomic_DNA"/>
</dbReference>
<evidence type="ECO:0000313" key="3">
    <source>
        <dbReference type="EMBL" id="QEE15792.2"/>
    </source>
</evidence>
<gene>
    <name evidence="3" type="ORF">DSAG12_01619</name>
</gene>
<keyword evidence="2" id="KW-0548">Nucleotidyltransferase</keyword>
<evidence type="ECO:0000256" key="1">
    <source>
        <dbReference type="ARBA" id="ARBA00022679"/>
    </source>
</evidence>
<dbReference type="SUPFAM" id="SSF53448">
    <property type="entry name" value="Nucleotide-diphospho-sugar transferases"/>
    <property type="match status" value="1"/>
</dbReference>
<dbReference type="Gene3D" id="3.90.550.10">
    <property type="entry name" value="Spore Coat Polysaccharide Biosynthesis Protein SpsA, Chain A"/>
    <property type="match status" value="1"/>
</dbReference>
<dbReference type="Pfam" id="PF00483">
    <property type="entry name" value="NTP_transferase"/>
    <property type="match status" value="1"/>
</dbReference>
<dbReference type="PANTHER" id="PTHR43584">
    <property type="entry name" value="NUCLEOTIDYL TRANSFERASE"/>
    <property type="match status" value="1"/>
</dbReference>
<dbReference type="CDD" id="cd02523">
    <property type="entry name" value="PC_cytidylyltransferase"/>
    <property type="match status" value="1"/>
</dbReference>
<keyword evidence="1" id="KW-0808">Transferase</keyword>